<comment type="caution">
    <text evidence="1">The sequence shown here is derived from an EMBL/GenBank/DDBJ whole genome shotgun (WGS) entry which is preliminary data.</text>
</comment>
<dbReference type="Proteomes" id="UP000558284">
    <property type="component" value="Unassembled WGS sequence"/>
</dbReference>
<dbReference type="RefSeq" id="WP_181058341.1">
    <property type="nucleotide sequence ID" value="NZ_JACDTY010000006.1"/>
</dbReference>
<organism evidence="1 2">
    <name type="scientific">Mesorhizobium neociceri</name>
    <dbReference type="NCBI Taxonomy" id="1307853"/>
    <lineage>
        <taxon>Bacteria</taxon>
        <taxon>Pseudomonadati</taxon>
        <taxon>Pseudomonadota</taxon>
        <taxon>Alphaproteobacteria</taxon>
        <taxon>Hyphomicrobiales</taxon>
        <taxon>Phyllobacteriaceae</taxon>
        <taxon>Mesorhizobium</taxon>
    </lineage>
</organism>
<protein>
    <submittedName>
        <fullName evidence="1">Uncharacterized protein</fullName>
    </submittedName>
</protein>
<dbReference type="EMBL" id="JACDTY010000006">
    <property type="protein sequence ID" value="MBA1141450.1"/>
    <property type="molecule type" value="Genomic_DNA"/>
</dbReference>
<evidence type="ECO:0000313" key="2">
    <source>
        <dbReference type="Proteomes" id="UP000558284"/>
    </source>
</evidence>
<evidence type="ECO:0000313" key="1">
    <source>
        <dbReference type="EMBL" id="MBA1141450.1"/>
    </source>
</evidence>
<reference evidence="1 2" key="1">
    <citation type="submission" date="2020-07" db="EMBL/GenBank/DDBJ databases">
        <title>Definition of the novel symbiovar canariense within Mesorhizobium novociceri, a new species of genus Mesorhizobium nodulating Cicer canariense in the Caldera de Taburiente National Park (La Palma, Canary Islands).</title>
        <authorList>
            <person name="Leon-Barrios M."/>
            <person name="Perez-Yepez J."/>
            <person name="Flores-Felix J.D."/>
            <person name="Ramirez-Baena M.H."/>
            <person name="Pulido-Suarez L."/>
            <person name="Igual J.M."/>
            <person name="Velazquez E."/>
            <person name="Peix A."/>
        </authorList>
    </citation>
    <scope>NUCLEOTIDE SEQUENCE [LARGE SCALE GENOMIC DNA]</scope>
    <source>
        <strain evidence="1 2">CCANP35</strain>
    </source>
</reference>
<gene>
    <name evidence="1" type="ORF">H0241_14460</name>
</gene>
<sequence>MSFEAYLNCFEGGEESYFPTSIIEEAFAPFITRREAEFSCWVVTYDDTSSADLYLNFDPGDASRCSGFTVARPPDDPRLYEALWKILRVTNSVVYCLGECPPMVGRPETIPHLNPDMVETLGSPVVVLDGDEISKRFEQS</sequence>
<name>A0A838B7T1_9HYPH</name>
<keyword evidence="2" id="KW-1185">Reference proteome</keyword>
<accession>A0A838B7T1</accession>
<dbReference type="AlphaFoldDB" id="A0A838B7T1"/>
<proteinExistence type="predicted"/>